<dbReference type="HOGENOM" id="CLU_133754_0_0_11"/>
<dbReference type="EMBL" id="CP006272">
    <property type="protein sequence ID" value="AGZ39964.1"/>
    <property type="molecule type" value="Genomic_DNA"/>
</dbReference>
<dbReference type="STRING" id="1246995.AFR_08375"/>
<dbReference type="Proteomes" id="UP000017746">
    <property type="component" value="Chromosome"/>
</dbReference>
<keyword evidence="2" id="KW-0732">Signal</keyword>
<gene>
    <name evidence="3" type="ORF">AFR_08375</name>
</gene>
<dbReference type="PROSITE" id="PS51257">
    <property type="entry name" value="PROKAR_LIPOPROTEIN"/>
    <property type="match status" value="1"/>
</dbReference>
<dbReference type="OrthoDB" id="3397569at2"/>
<proteinExistence type="predicted"/>
<name>U5VSW7_9ACTN</name>
<dbReference type="AlphaFoldDB" id="U5VSW7"/>
<keyword evidence="4" id="KW-1185">Reference proteome</keyword>
<dbReference type="RefSeq" id="WP_023359495.1">
    <property type="nucleotide sequence ID" value="NC_022657.1"/>
</dbReference>
<accession>U5VSW7</accession>
<dbReference type="PATRIC" id="fig|1246995.3.peg.1704"/>
<evidence type="ECO:0008006" key="5">
    <source>
        <dbReference type="Google" id="ProtNLM"/>
    </source>
</evidence>
<feature type="compositionally biased region" description="Low complexity" evidence="1">
    <location>
        <begin position="27"/>
        <end position="59"/>
    </location>
</feature>
<dbReference type="eggNOG" id="ENOG5031UY3">
    <property type="taxonomic scope" value="Bacteria"/>
</dbReference>
<sequence length="168" mass="16270">MKRFGVTSAGLLCASLLTLAACGSGDDTATTAGSAPSAAATTAAPASAAPSAPVAADGASKGDKEICESVKKAGEDMKAGLITALSSGEEPSPAVFKKILTDMNNEVSSLAESGGDSKVVAALKEFGAQAAKAAKAADPAEAASNPDFEKSGAALTAACKTTGVDVNF</sequence>
<evidence type="ECO:0000256" key="2">
    <source>
        <dbReference type="SAM" id="SignalP"/>
    </source>
</evidence>
<feature type="chain" id="PRO_5039351212" description="Lipoprotein" evidence="2">
    <location>
        <begin position="21"/>
        <end position="168"/>
    </location>
</feature>
<dbReference type="KEGG" id="afs:AFR_08375"/>
<feature type="signal peptide" evidence="2">
    <location>
        <begin position="1"/>
        <end position="20"/>
    </location>
</feature>
<protein>
    <recommendedName>
        <fullName evidence="5">Lipoprotein</fullName>
    </recommendedName>
</protein>
<evidence type="ECO:0000313" key="4">
    <source>
        <dbReference type="Proteomes" id="UP000017746"/>
    </source>
</evidence>
<evidence type="ECO:0000313" key="3">
    <source>
        <dbReference type="EMBL" id="AGZ39964.1"/>
    </source>
</evidence>
<feature type="region of interest" description="Disordered" evidence="1">
    <location>
        <begin position="27"/>
        <end position="62"/>
    </location>
</feature>
<evidence type="ECO:0000256" key="1">
    <source>
        <dbReference type="SAM" id="MobiDB-lite"/>
    </source>
</evidence>
<organism evidence="3 4">
    <name type="scientific">Actinoplanes friuliensis DSM 7358</name>
    <dbReference type="NCBI Taxonomy" id="1246995"/>
    <lineage>
        <taxon>Bacteria</taxon>
        <taxon>Bacillati</taxon>
        <taxon>Actinomycetota</taxon>
        <taxon>Actinomycetes</taxon>
        <taxon>Micromonosporales</taxon>
        <taxon>Micromonosporaceae</taxon>
        <taxon>Actinoplanes</taxon>
    </lineage>
</organism>
<reference evidence="3 4" key="1">
    <citation type="journal article" date="2014" name="J. Biotechnol.">
        <title>Complete genome sequence of the actinobacterium Actinoplanes friuliensis HAG 010964, producer of the lipopeptide antibiotic friulimycin.</title>
        <authorList>
            <person name="Ruckert C."/>
            <person name="Szczepanowski R."/>
            <person name="Albersmeier A."/>
            <person name="Goesmann A."/>
            <person name="Fischer N."/>
            <person name="Steinkamper A."/>
            <person name="Puhler A."/>
            <person name="Biener R."/>
            <person name="Schwartz D."/>
            <person name="Kalinowski J."/>
        </authorList>
    </citation>
    <scope>NUCLEOTIDE SEQUENCE [LARGE SCALE GENOMIC DNA]</scope>
    <source>
        <strain evidence="3 4">DSM 7358</strain>
    </source>
</reference>